<dbReference type="Pfam" id="PF14155">
    <property type="entry name" value="DUF4307"/>
    <property type="match status" value="1"/>
</dbReference>
<evidence type="ECO:0008006" key="4">
    <source>
        <dbReference type="Google" id="ProtNLM"/>
    </source>
</evidence>
<name>A0AAE3GCF3_9PSEU</name>
<evidence type="ECO:0000313" key="3">
    <source>
        <dbReference type="Proteomes" id="UP001206128"/>
    </source>
</evidence>
<reference evidence="2" key="1">
    <citation type="submission" date="2022-06" db="EMBL/GenBank/DDBJ databases">
        <title>Genomic Encyclopedia of Archaeal and Bacterial Type Strains, Phase II (KMG-II): from individual species to whole genera.</title>
        <authorList>
            <person name="Goeker M."/>
        </authorList>
    </citation>
    <scope>NUCLEOTIDE SEQUENCE</scope>
    <source>
        <strain evidence="2">DSM 43935</strain>
    </source>
</reference>
<dbReference type="RefSeq" id="WP_253770747.1">
    <property type="nucleotide sequence ID" value="NZ_JAMTCK010000005.1"/>
</dbReference>
<proteinExistence type="predicted"/>
<keyword evidence="1" id="KW-1133">Transmembrane helix</keyword>
<feature type="transmembrane region" description="Helical" evidence="1">
    <location>
        <begin position="22"/>
        <end position="43"/>
    </location>
</feature>
<keyword evidence="1" id="KW-0472">Membrane</keyword>
<organism evidence="2 3">
    <name type="scientific">Goodfellowiella coeruleoviolacea</name>
    <dbReference type="NCBI Taxonomy" id="334858"/>
    <lineage>
        <taxon>Bacteria</taxon>
        <taxon>Bacillati</taxon>
        <taxon>Actinomycetota</taxon>
        <taxon>Actinomycetes</taxon>
        <taxon>Pseudonocardiales</taxon>
        <taxon>Pseudonocardiaceae</taxon>
        <taxon>Goodfellowiella</taxon>
    </lineage>
</organism>
<dbReference type="InterPro" id="IPR025443">
    <property type="entry name" value="DUF4307"/>
</dbReference>
<evidence type="ECO:0000256" key="1">
    <source>
        <dbReference type="SAM" id="Phobius"/>
    </source>
</evidence>
<sequence length="140" mass="15092">MTTQRPAGRYGSRGRSTTAPKWTRWVLLGGVLVLGVVVAVVGYTKFGPKPIEADHTSFEVVDDNSVRVAFEVTRDQPDQAAVCVIDARAQDGDESGRKEVLVPPGNVTTQLTTVLHTSKRAVLGEVFGCSYQVPAYLSTD</sequence>
<keyword evidence="1" id="KW-0812">Transmembrane</keyword>
<gene>
    <name evidence="2" type="ORF">LX83_002550</name>
</gene>
<accession>A0AAE3GCF3</accession>
<dbReference type="EMBL" id="JAMTCK010000005">
    <property type="protein sequence ID" value="MCP2165692.1"/>
    <property type="molecule type" value="Genomic_DNA"/>
</dbReference>
<dbReference type="Proteomes" id="UP001206128">
    <property type="component" value="Unassembled WGS sequence"/>
</dbReference>
<protein>
    <recommendedName>
        <fullName evidence="4">DUF4307 domain-containing protein</fullName>
    </recommendedName>
</protein>
<evidence type="ECO:0000313" key="2">
    <source>
        <dbReference type="EMBL" id="MCP2165692.1"/>
    </source>
</evidence>
<keyword evidence="3" id="KW-1185">Reference proteome</keyword>
<dbReference type="AlphaFoldDB" id="A0AAE3GCF3"/>
<comment type="caution">
    <text evidence="2">The sequence shown here is derived from an EMBL/GenBank/DDBJ whole genome shotgun (WGS) entry which is preliminary data.</text>
</comment>